<accession>A0ABS7GR00</accession>
<dbReference type="Proteomes" id="UP000717752">
    <property type="component" value="Unassembled WGS sequence"/>
</dbReference>
<organism evidence="1 2">
    <name type="scientific">Rhizobium mesosinicum</name>
    <dbReference type="NCBI Taxonomy" id="335017"/>
    <lineage>
        <taxon>Bacteria</taxon>
        <taxon>Pseudomonadati</taxon>
        <taxon>Pseudomonadota</taxon>
        <taxon>Alphaproteobacteria</taxon>
        <taxon>Hyphomicrobiales</taxon>
        <taxon>Rhizobiaceae</taxon>
        <taxon>Rhizobium/Agrobacterium group</taxon>
        <taxon>Rhizobium</taxon>
    </lineage>
</organism>
<keyword evidence="2" id="KW-1185">Reference proteome</keyword>
<reference evidence="1 2" key="1">
    <citation type="journal article" date="2021" name="MBio">
        <title>Poor Competitiveness of Bradyrhizobium in Pigeon Pea Root Colonization in Indian Soils.</title>
        <authorList>
            <person name="Chalasani D."/>
            <person name="Basu A."/>
            <person name="Pullabhotla S.V.S.R.N."/>
            <person name="Jorrin B."/>
            <person name="Neal A.L."/>
            <person name="Poole P.S."/>
            <person name="Podile A.R."/>
            <person name="Tkacz A."/>
        </authorList>
    </citation>
    <scope>NUCLEOTIDE SEQUENCE [LARGE SCALE GENOMIC DNA]</scope>
    <source>
        <strain evidence="1 2">HU56</strain>
    </source>
</reference>
<name>A0ABS7GR00_9HYPH</name>
<dbReference type="EMBL" id="JAEUAK010000003">
    <property type="protein sequence ID" value="MBW9052324.1"/>
    <property type="molecule type" value="Genomic_DNA"/>
</dbReference>
<proteinExistence type="predicted"/>
<gene>
    <name evidence="1" type="ORF">JNB85_07830</name>
</gene>
<protein>
    <submittedName>
        <fullName evidence="1">DUF982 domain-containing protein</fullName>
    </submittedName>
</protein>
<evidence type="ECO:0000313" key="2">
    <source>
        <dbReference type="Proteomes" id="UP000717752"/>
    </source>
</evidence>
<dbReference type="RefSeq" id="WP_216759563.1">
    <property type="nucleotide sequence ID" value="NZ_JAEUAK010000003.1"/>
</dbReference>
<dbReference type="Pfam" id="PF06169">
    <property type="entry name" value="DUF982"/>
    <property type="match status" value="1"/>
</dbReference>
<evidence type="ECO:0000313" key="1">
    <source>
        <dbReference type="EMBL" id="MBW9052324.1"/>
    </source>
</evidence>
<dbReference type="InterPro" id="IPR010385">
    <property type="entry name" value="DUF982"/>
</dbReference>
<comment type="caution">
    <text evidence="1">The sequence shown here is derived from an EMBL/GenBank/DDBJ whole genome shotgun (WGS) entry which is preliminary data.</text>
</comment>
<sequence>MSVPNELVEPWHEPVYVQVEARGPQIIHNPAEALEFLANDWVGSRRKHSFAREICSAAVRNQISSDTAREAFLQAVLDAKINTRAPDSQQ</sequence>